<accession>A0ABQ0MYG9</accession>
<dbReference type="Proteomes" id="UP000197068">
    <property type="component" value="Unassembled WGS sequence"/>
</dbReference>
<dbReference type="SUPFAM" id="SSF82171">
    <property type="entry name" value="DPP6 N-terminal domain-like"/>
    <property type="match status" value="1"/>
</dbReference>
<keyword evidence="3" id="KW-0472">Membrane</keyword>
<dbReference type="Pfam" id="PF02897">
    <property type="entry name" value="Peptidase_S9_N"/>
    <property type="match status" value="1"/>
</dbReference>
<dbReference type="InterPro" id="IPR011042">
    <property type="entry name" value="6-blade_b-propeller_TolB-like"/>
</dbReference>
<organism evidence="5 6">
    <name type="scientific">Colwellia marinimaniae</name>
    <dbReference type="NCBI Taxonomy" id="1513592"/>
    <lineage>
        <taxon>Bacteria</taxon>
        <taxon>Pseudomonadati</taxon>
        <taxon>Pseudomonadota</taxon>
        <taxon>Gammaproteobacteria</taxon>
        <taxon>Alteromonadales</taxon>
        <taxon>Colwelliaceae</taxon>
        <taxon>Colwellia</taxon>
    </lineage>
</organism>
<feature type="domain" description="OmpR/PhoB-type" evidence="4">
    <location>
        <begin position="17"/>
        <end position="114"/>
    </location>
</feature>
<feature type="DNA-binding region" description="OmpR/PhoB-type" evidence="2">
    <location>
        <begin position="17"/>
        <end position="114"/>
    </location>
</feature>
<dbReference type="SUPFAM" id="SSF46894">
    <property type="entry name" value="C-terminal effector domain of the bipartite response regulators"/>
    <property type="match status" value="1"/>
</dbReference>
<evidence type="ECO:0000313" key="5">
    <source>
        <dbReference type="EMBL" id="GAW97400.1"/>
    </source>
</evidence>
<keyword evidence="1 2" id="KW-0238">DNA-binding</keyword>
<dbReference type="PANTHER" id="PTHR36842">
    <property type="entry name" value="PROTEIN TOLB HOMOLOG"/>
    <property type="match status" value="1"/>
</dbReference>
<comment type="caution">
    <text evidence="5">The sequence shown here is derived from an EMBL/GenBank/DDBJ whole genome shotgun (WGS) entry which is preliminary data.</text>
</comment>
<dbReference type="Gene3D" id="2.120.10.30">
    <property type="entry name" value="TolB, C-terminal domain"/>
    <property type="match status" value="2"/>
</dbReference>
<keyword evidence="6" id="KW-1185">Reference proteome</keyword>
<evidence type="ECO:0000256" key="2">
    <source>
        <dbReference type="PROSITE-ProRule" id="PRU01091"/>
    </source>
</evidence>
<dbReference type="Gene3D" id="1.10.10.10">
    <property type="entry name" value="Winged helix-like DNA-binding domain superfamily/Winged helix DNA-binding domain"/>
    <property type="match status" value="1"/>
</dbReference>
<dbReference type="CDD" id="cd00383">
    <property type="entry name" value="trans_reg_C"/>
    <property type="match status" value="1"/>
</dbReference>
<dbReference type="SMART" id="SM00862">
    <property type="entry name" value="Trans_reg_C"/>
    <property type="match status" value="1"/>
</dbReference>
<proteinExistence type="predicted"/>
<dbReference type="InterPro" id="IPR023302">
    <property type="entry name" value="Pept_S9A_N"/>
</dbReference>
<dbReference type="EMBL" id="BDQM01000032">
    <property type="protein sequence ID" value="GAW97400.1"/>
    <property type="molecule type" value="Genomic_DNA"/>
</dbReference>
<sequence length="724" mass="82058">MRGYSLLLAKSEPRNLRMKYQLANLTFCPATKTVVKADGSVEKLRPQLANILTLFIENKGQLISSELLHSSVWKKRTVEDKTVQAALTKLRASLGWQADENLINERSEGYRLVCEVTELIESIEEKIDKPAETLAEKITTNTIVKPLYAALYVSLTLTLIIMLYVHFSTDHSVNGKTFTTKPITYIKGQELNPSLSPDGKYLAFTHAKSKTLQYQVKVKLLSSNQFLSVDEAEFSSTPSWSRNGSTLYYQAFTQEECWVKKVELIGEMTFAKPEIITSCGKEKSESPVVVDNDNEWLYFSYKTALNKPMQIKRINLNTEKVQQLTSPTEDAYGDYSLSLSPDGKTLAILTFDSAALGRAYLMNLQTKEQVLAFSYSHLLYNVSWAKDGESFFYIDQDAYIVQFNLAKKSHRQITKLSQPSQTIQVIKDHHFLVGFGEFYISDLYKATLGSYKTVQLQESYFNDHSITPISTSPEQYVFVSNRSGLQQIWLYNNGSLKQLTHYQKSLSIKELNLSGNASALVYLTDARLNVMDLKPKQPRYQQVASSDALFRSPIWHCNNHTILASTKIKDVWSLAEIKPSTGTVNILLQGVTGIKADCNNDKYYVTQEEKFGIYLLSNLANHLLGDLPEKLPESLSENIQAIPYLADYYLGSGRQWLVDNDVAYFVHQRAFYSTILNGSTEPVKHMSNINLKEFKILDAKLYFSEKVLNDSYIAQISDNGSKKQ</sequence>
<evidence type="ECO:0000259" key="4">
    <source>
        <dbReference type="PROSITE" id="PS51755"/>
    </source>
</evidence>
<keyword evidence="3" id="KW-0812">Transmembrane</keyword>
<keyword evidence="3" id="KW-1133">Transmembrane helix</keyword>
<feature type="transmembrane region" description="Helical" evidence="3">
    <location>
        <begin position="147"/>
        <end position="167"/>
    </location>
</feature>
<dbReference type="InterPro" id="IPR036388">
    <property type="entry name" value="WH-like_DNA-bd_sf"/>
</dbReference>
<dbReference type="InterPro" id="IPR001867">
    <property type="entry name" value="OmpR/PhoB-type_DNA-bd"/>
</dbReference>
<gene>
    <name evidence="5" type="ORF">MTCD1_03027</name>
</gene>
<dbReference type="PROSITE" id="PS51755">
    <property type="entry name" value="OMPR_PHOB"/>
    <property type="match status" value="1"/>
</dbReference>
<name>A0ABQ0MYG9_9GAMM</name>
<dbReference type="InterPro" id="IPR016032">
    <property type="entry name" value="Sig_transdc_resp-reg_C-effctor"/>
</dbReference>
<reference evidence="5 6" key="1">
    <citation type="submission" date="2017-06" db="EMBL/GenBank/DDBJ databases">
        <title>Whole Genome Sequences of Colwellia marinimaniae MTCD1.</title>
        <authorList>
            <person name="Kusumoto H."/>
            <person name="Inoue M."/>
            <person name="Tanikawa K."/>
            <person name="Maeji H."/>
            <person name="Cameron J.H."/>
            <person name="Bartlett D.H."/>
        </authorList>
    </citation>
    <scope>NUCLEOTIDE SEQUENCE [LARGE SCALE GENOMIC DNA]</scope>
    <source>
        <strain evidence="5 6">MTCD1</strain>
    </source>
</reference>
<evidence type="ECO:0000256" key="1">
    <source>
        <dbReference type="ARBA" id="ARBA00023125"/>
    </source>
</evidence>
<protein>
    <submittedName>
        <fullName evidence="5">Transcriptional regulator</fullName>
    </submittedName>
</protein>
<dbReference type="PANTHER" id="PTHR36842:SF2">
    <property type="entry name" value="SLR0505 PROTEIN"/>
    <property type="match status" value="1"/>
</dbReference>
<dbReference type="Pfam" id="PF00486">
    <property type="entry name" value="Trans_reg_C"/>
    <property type="match status" value="1"/>
</dbReference>
<evidence type="ECO:0000256" key="3">
    <source>
        <dbReference type="SAM" id="Phobius"/>
    </source>
</evidence>
<evidence type="ECO:0000313" key="6">
    <source>
        <dbReference type="Proteomes" id="UP000197068"/>
    </source>
</evidence>